<organism evidence="3 4">
    <name type="scientific">Nannocystis radixulma</name>
    <dbReference type="NCBI Taxonomy" id="2995305"/>
    <lineage>
        <taxon>Bacteria</taxon>
        <taxon>Pseudomonadati</taxon>
        <taxon>Myxococcota</taxon>
        <taxon>Polyangia</taxon>
        <taxon>Nannocystales</taxon>
        <taxon>Nannocystaceae</taxon>
        <taxon>Nannocystis</taxon>
    </lineage>
</organism>
<dbReference type="RefSeq" id="WP_271994057.1">
    <property type="nucleotide sequence ID" value="NZ_JAQNDN010000001.1"/>
</dbReference>
<feature type="signal peptide" evidence="2">
    <location>
        <begin position="1"/>
        <end position="22"/>
    </location>
</feature>
<evidence type="ECO:0000256" key="1">
    <source>
        <dbReference type="SAM" id="MobiDB-lite"/>
    </source>
</evidence>
<dbReference type="Proteomes" id="UP001217838">
    <property type="component" value="Unassembled WGS sequence"/>
</dbReference>
<dbReference type="EMBL" id="JAQNDN010000001">
    <property type="protein sequence ID" value="MDC0666489.1"/>
    <property type="molecule type" value="Genomic_DNA"/>
</dbReference>
<dbReference type="PROSITE" id="PS51257">
    <property type="entry name" value="PROKAR_LIPOPROTEIN"/>
    <property type="match status" value="1"/>
</dbReference>
<sequence length="447" mass="47160">MRRTSAHAACLGSVLWLLSLGACEKSTTTAPDGATGNGPTTSDGTPTGKPVEKGSYADLAGRFERAAAQPGGAGKPELDGLTPQLLDAASKRLSELAIVHDVERGDKVASLWISAESGSPLGRLSESLRAGGDTRTVYDLGWMRDNPGRPAGYDPRANVLRLEHAVIQRGGDPDEPRLRHEQGRAEVWGLLRRGQPSPYHFRLLAGSGDDEVVRGDEVHARARDLVRELQGVQDLLITPDDAPITQADLAAVLAGQEGGPALARPLTELELRFDRLAAAAARGAADTARLAPQLKQAQTKSKAKNAAQLSAGPRGATALLQLDPVKGDPSAIAHALQVDLAESTGPEDPKNAALLKAQLTSSGKTIERHAAHFAAVVELLKRITATPSGSERRTLFKALESVIEPVAEDAPAKTQAQAAYVKRFDEALVEGPHPIPMRATKRSAPAN</sequence>
<feature type="chain" id="PRO_5046389818" description="Lipoprotein" evidence="2">
    <location>
        <begin position="23"/>
        <end position="447"/>
    </location>
</feature>
<name>A0ABT5AXB9_9BACT</name>
<feature type="region of interest" description="Disordered" evidence="1">
    <location>
        <begin position="28"/>
        <end position="51"/>
    </location>
</feature>
<evidence type="ECO:0000313" key="4">
    <source>
        <dbReference type="Proteomes" id="UP001217838"/>
    </source>
</evidence>
<keyword evidence="4" id="KW-1185">Reference proteome</keyword>
<evidence type="ECO:0008006" key="5">
    <source>
        <dbReference type="Google" id="ProtNLM"/>
    </source>
</evidence>
<reference evidence="3 4" key="1">
    <citation type="submission" date="2022-11" db="EMBL/GenBank/DDBJ databases">
        <title>Minimal conservation of predation-associated metabolite biosynthetic gene clusters underscores biosynthetic potential of Myxococcota including descriptions for ten novel species: Archangium lansinium sp. nov., Myxococcus landrumus sp. nov., Nannocystis bai.</title>
        <authorList>
            <person name="Ahearne A."/>
            <person name="Stevens C."/>
            <person name="Dowd S."/>
        </authorList>
    </citation>
    <scope>NUCLEOTIDE SEQUENCE [LARGE SCALE GENOMIC DNA]</scope>
    <source>
        <strain evidence="3 4">NCELM</strain>
    </source>
</reference>
<protein>
    <recommendedName>
        <fullName evidence="5">Lipoprotein</fullName>
    </recommendedName>
</protein>
<gene>
    <name evidence="3" type="ORF">POL58_02010</name>
</gene>
<evidence type="ECO:0000313" key="3">
    <source>
        <dbReference type="EMBL" id="MDC0666489.1"/>
    </source>
</evidence>
<keyword evidence="2" id="KW-0732">Signal</keyword>
<proteinExistence type="predicted"/>
<evidence type="ECO:0000256" key="2">
    <source>
        <dbReference type="SAM" id="SignalP"/>
    </source>
</evidence>
<accession>A0ABT5AXB9</accession>
<comment type="caution">
    <text evidence="3">The sequence shown here is derived from an EMBL/GenBank/DDBJ whole genome shotgun (WGS) entry which is preliminary data.</text>
</comment>